<keyword evidence="2" id="KW-1185">Reference proteome</keyword>
<reference evidence="1" key="2">
    <citation type="submission" date="2020-11" db="EMBL/GenBank/DDBJ databases">
        <authorList>
            <person name="McCartney M.A."/>
            <person name="Auch B."/>
            <person name="Kono T."/>
            <person name="Mallez S."/>
            <person name="Becker A."/>
            <person name="Gohl D.M."/>
            <person name="Silverstein K.A.T."/>
            <person name="Koren S."/>
            <person name="Bechman K.B."/>
            <person name="Herman A."/>
            <person name="Abrahante J.E."/>
            <person name="Garbe J."/>
        </authorList>
    </citation>
    <scope>NUCLEOTIDE SEQUENCE</scope>
    <source>
        <strain evidence="1">Duluth1</strain>
        <tissue evidence="1">Whole animal</tissue>
    </source>
</reference>
<reference evidence="1" key="1">
    <citation type="journal article" date="2019" name="bioRxiv">
        <title>The Genome of the Zebra Mussel, Dreissena polymorpha: A Resource for Invasive Species Research.</title>
        <authorList>
            <person name="McCartney M.A."/>
            <person name="Auch B."/>
            <person name="Kono T."/>
            <person name="Mallez S."/>
            <person name="Zhang Y."/>
            <person name="Obille A."/>
            <person name="Becker A."/>
            <person name="Abrahante J.E."/>
            <person name="Garbe J."/>
            <person name="Badalamenti J.P."/>
            <person name="Herman A."/>
            <person name="Mangelson H."/>
            <person name="Liachko I."/>
            <person name="Sullivan S."/>
            <person name="Sone E.D."/>
            <person name="Koren S."/>
            <person name="Silverstein K.A.T."/>
            <person name="Beckman K.B."/>
            <person name="Gohl D.M."/>
        </authorList>
    </citation>
    <scope>NUCLEOTIDE SEQUENCE</scope>
    <source>
        <strain evidence="1">Duluth1</strain>
        <tissue evidence="1">Whole animal</tissue>
    </source>
</reference>
<dbReference type="Proteomes" id="UP000828390">
    <property type="component" value="Unassembled WGS sequence"/>
</dbReference>
<sequence length="128" mass="14513">MSSTLEPGSSLARVPGLRSVGSGMSYQQFLFQYSRNTSGNEENRGPSSAVDNRKCRVCDCAMRPEATSSSHACTPTPKNCPSKWWMNESADTHETNKGNGNQYVSRCRRLLHMYSVWMRFISLLKRRR</sequence>
<evidence type="ECO:0000313" key="1">
    <source>
        <dbReference type="EMBL" id="KAH3754308.1"/>
    </source>
</evidence>
<dbReference type="AlphaFoldDB" id="A0A9D4DSN0"/>
<organism evidence="1 2">
    <name type="scientific">Dreissena polymorpha</name>
    <name type="common">Zebra mussel</name>
    <name type="synonym">Mytilus polymorpha</name>
    <dbReference type="NCBI Taxonomy" id="45954"/>
    <lineage>
        <taxon>Eukaryota</taxon>
        <taxon>Metazoa</taxon>
        <taxon>Spiralia</taxon>
        <taxon>Lophotrochozoa</taxon>
        <taxon>Mollusca</taxon>
        <taxon>Bivalvia</taxon>
        <taxon>Autobranchia</taxon>
        <taxon>Heteroconchia</taxon>
        <taxon>Euheterodonta</taxon>
        <taxon>Imparidentia</taxon>
        <taxon>Neoheterodontei</taxon>
        <taxon>Myida</taxon>
        <taxon>Dreissenoidea</taxon>
        <taxon>Dreissenidae</taxon>
        <taxon>Dreissena</taxon>
    </lineage>
</organism>
<protein>
    <submittedName>
        <fullName evidence="1">Uncharacterized protein</fullName>
    </submittedName>
</protein>
<name>A0A9D4DSN0_DREPO</name>
<dbReference type="EMBL" id="JAIWYP010000010">
    <property type="protein sequence ID" value="KAH3754308.1"/>
    <property type="molecule type" value="Genomic_DNA"/>
</dbReference>
<comment type="caution">
    <text evidence="1">The sequence shown here is derived from an EMBL/GenBank/DDBJ whole genome shotgun (WGS) entry which is preliminary data.</text>
</comment>
<gene>
    <name evidence="1" type="ORF">DPMN_188975</name>
</gene>
<evidence type="ECO:0000313" key="2">
    <source>
        <dbReference type="Proteomes" id="UP000828390"/>
    </source>
</evidence>
<accession>A0A9D4DSN0</accession>
<proteinExistence type="predicted"/>